<evidence type="ECO:0000259" key="13">
    <source>
        <dbReference type="Pfam" id="PF08492"/>
    </source>
</evidence>
<evidence type="ECO:0000256" key="5">
    <source>
        <dbReference type="ARBA" id="ARBA00022490"/>
    </source>
</evidence>
<proteinExistence type="inferred from homology"/>
<feature type="compositionally biased region" description="Basic residues" evidence="12">
    <location>
        <begin position="562"/>
        <end position="574"/>
    </location>
</feature>
<reference evidence="15" key="1">
    <citation type="journal article" date="2016" name="Nature">
        <title>The genome of the seagrass Zostera marina reveals angiosperm adaptation to the sea.</title>
        <authorList>
            <person name="Olsen J.L."/>
            <person name="Rouze P."/>
            <person name="Verhelst B."/>
            <person name="Lin Y.-C."/>
            <person name="Bayer T."/>
            <person name="Collen J."/>
            <person name="Dattolo E."/>
            <person name="De Paoli E."/>
            <person name="Dittami S."/>
            <person name="Maumus F."/>
            <person name="Michel G."/>
            <person name="Kersting A."/>
            <person name="Lauritano C."/>
            <person name="Lohaus R."/>
            <person name="Toepel M."/>
            <person name="Tonon T."/>
            <person name="Vanneste K."/>
            <person name="Amirebrahimi M."/>
            <person name="Brakel J."/>
            <person name="Bostroem C."/>
            <person name="Chovatia M."/>
            <person name="Grimwood J."/>
            <person name="Jenkins J.W."/>
            <person name="Jueterbock A."/>
            <person name="Mraz A."/>
            <person name="Stam W.T."/>
            <person name="Tice H."/>
            <person name="Bornberg-Bauer E."/>
            <person name="Green P.J."/>
            <person name="Pearson G.A."/>
            <person name="Procaccini G."/>
            <person name="Duarte C.M."/>
            <person name="Schmutz J."/>
            <person name="Reusch T.B.H."/>
            <person name="Van de Peer Y."/>
        </authorList>
    </citation>
    <scope>NUCLEOTIDE SEQUENCE [LARGE SCALE GENOMIC DNA]</scope>
    <source>
        <strain evidence="15">cv. Finnish</strain>
    </source>
</reference>
<dbReference type="PIRSF" id="PIRSF038922">
    <property type="entry name" value="SRP72"/>
    <property type="match status" value="1"/>
</dbReference>
<dbReference type="Gene3D" id="1.25.40.10">
    <property type="entry name" value="Tetratricopeptide repeat domain"/>
    <property type="match status" value="2"/>
</dbReference>
<dbReference type="GO" id="GO:0005783">
    <property type="term" value="C:endoplasmic reticulum"/>
    <property type="evidence" value="ECO:0007669"/>
    <property type="project" value="UniProtKB-SubCell"/>
</dbReference>
<dbReference type="InterPro" id="IPR011990">
    <property type="entry name" value="TPR-like_helical_dom_sf"/>
</dbReference>
<keyword evidence="6" id="KW-0677">Repeat</keyword>
<evidence type="ECO:0000256" key="9">
    <source>
        <dbReference type="ARBA" id="ARBA00023135"/>
    </source>
</evidence>
<dbReference type="STRING" id="29655.A0A0K9PWY6"/>
<feature type="compositionally biased region" description="Low complexity" evidence="12">
    <location>
        <begin position="640"/>
        <end position="658"/>
    </location>
</feature>
<accession>A0A0K9PWY6</accession>
<dbReference type="Proteomes" id="UP000036987">
    <property type="component" value="Unassembled WGS sequence"/>
</dbReference>
<comment type="caution">
    <text evidence="14">The sequence shown here is derived from an EMBL/GenBank/DDBJ whole genome shotgun (WGS) entry which is preliminary data.</text>
</comment>
<evidence type="ECO:0000313" key="15">
    <source>
        <dbReference type="Proteomes" id="UP000036987"/>
    </source>
</evidence>
<dbReference type="InterPro" id="IPR026270">
    <property type="entry name" value="SRP72"/>
</dbReference>
<protein>
    <recommendedName>
        <fullName evidence="4 11">Signal recognition particle subunit SRP72</fullName>
    </recommendedName>
</protein>
<feature type="compositionally biased region" description="Basic residues" evidence="12">
    <location>
        <begin position="666"/>
        <end position="675"/>
    </location>
</feature>
<evidence type="ECO:0000313" key="14">
    <source>
        <dbReference type="EMBL" id="KMZ72757.1"/>
    </source>
</evidence>
<keyword evidence="10 11" id="KW-0687">Ribonucleoprotein</keyword>
<dbReference type="GO" id="GO:0006614">
    <property type="term" value="P:SRP-dependent cotranslational protein targeting to membrane"/>
    <property type="evidence" value="ECO:0000318"/>
    <property type="project" value="GO_Central"/>
</dbReference>
<keyword evidence="9 11" id="KW-0733">Signal recognition particle</keyword>
<dbReference type="OMA" id="NDMKVLA"/>
<feature type="compositionally biased region" description="Polar residues" evidence="12">
    <location>
        <begin position="627"/>
        <end position="639"/>
    </location>
</feature>
<dbReference type="InterPro" id="IPR013699">
    <property type="entry name" value="Signal_recog_part_SRP72_RNA-bd"/>
</dbReference>
<dbReference type="FunFam" id="1.25.40.10:FF:000648">
    <property type="entry name" value="Signal recognition particle subunit SRP72"/>
    <property type="match status" value="1"/>
</dbReference>
<organism evidence="14 15">
    <name type="scientific">Zostera marina</name>
    <name type="common">Eelgrass</name>
    <dbReference type="NCBI Taxonomy" id="29655"/>
    <lineage>
        <taxon>Eukaryota</taxon>
        <taxon>Viridiplantae</taxon>
        <taxon>Streptophyta</taxon>
        <taxon>Embryophyta</taxon>
        <taxon>Tracheophyta</taxon>
        <taxon>Spermatophyta</taxon>
        <taxon>Magnoliopsida</taxon>
        <taxon>Liliopsida</taxon>
        <taxon>Zosteraceae</taxon>
        <taxon>Zostera</taxon>
    </lineage>
</organism>
<keyword evidence="8" id="KW-0256">Endoplasmic reticulum</keyword>
<evidence type="ECO:0000256" key="6">
    <source>
        <dbReference type="ARBA" id="ARBA00022737"/>
    </source>
</evidence>
<keyword evidence="15" id="KW-1185">Reference proteome</keyword>
<dbReference type="FunFam" id="1.25.40.10:FF:000062">
    <property type="entry name" value="Signal recognition particle subunit SRP72"/>
    <property type="match status" value="1"/>
</dbReference>
<keyword evidence="5 11" id="KW-0963">Cytoplasm</keyword>
<dbReference type="GO" id="GO:0008312">
    <property type="term" value="F:7S RNA binding"/>
    <property type="evidence" value="ECO:0000318"/>
    <property type="project" value="GO_Central"/>
</dbReference>
<dbReference type="Pfam" id="PF08492">
    <property type="entry name" value="SRP72"/>
    <property type="match status" value="1"/>
</dbReference>
<evidence type="ECO:0000256" key="11">
    <source>
        <dbReference type="PIRNR" id="PIRNR038922"/>
    </source>
</evidence>
<evidence type="ECO:0000256" key="2">
    <source>
        <dbReference type="ARBA" id="ARBA00004496"/>
    </source>
</evidence>
<feature type="compositionally biased region" description="Basic and acidic residues" evidence="12">
    <location>
        <begin position="548"/>
        <end position="561"/>
    </location>
</feature>
<dbReference type="GO" id="GO:0005786">
    <property type="term" value="C:signal recognition particle, endoplasmic reticulum targeting"/>
    <property type="evidence" value="ECO:0000318"/>
    <property type="project" value="GO_Central"/>
</dbReference>
<dbReference type="PANTHER" id="PTHR14094">
    <property type="entry name" value="SIGNAL RECOGNITION PARTICLE 72"/>
    <property type="match status" value="1"/>
</dbReference>
<evidence type="ECO:0000256" key="8">
    <source>
        <dbReference type="ARBA" id="ARBA00022824"/>
    </source>
</evidence>
<dbReference type="SUPFAM" id="SSF48452">
    <property type="entry name" value="TPR-like"/>
    <property type="match status" value="2"/>
</dbReference>
<comment type="function">
    <text evidence="11">Component of the signal recognition particle (SRP) complex, a ribonucleoprotein complex that mediates the cotranslational targeting of secretory and membrane proteins to the endoplasmic reticulum (ER).</text>
</comment>
<feature type="compositionally biased region" description="Basic and acidic residues" evidence="12">
    <location>
        <begin position="588"/>
        <end position="600"/>
    </location>
</feature>
<dbReference type="OrthoDB" id="5421607at2759"/>
<sequence>MAPKTKPKPQSQPATKVAVEDLFSSIQRNSDDGKYDNVVKLADQVLSILPGDEDALQCKVVALIKGDHFDRALSVIKASKKSSADFGFYKAYCLYRQNKLHEAMETLEGEEKNNTTIQLESQILYRLGKMDVCIENYEKLHKSKINSLEMKINYIAVMVSAGRASEVQKMMNTLGVEPSSSFEMAYNTACSLIKKEKFADAEQQLLAARRIGQELLMDDDFADDEIENELAPINVQLAYVKHLLGQFAEAREAYTDIINRNLADPPSLAVATNNLIALKGTKDVSDGLKKLDRLKEASSGTQQFQLAHALDLKLSSRQKEAIYSNRLLLLLHSNKLDQANDLVSSLQGMFPESEIPILLQAAVLVREKKVPKAEEILGQYGDKHPDKSKPVFLARAQIAATAGHFLIAAESLNRIDDIQHMPATVSTIVSLRERSNDFSNASAVLDSAVQWWKNSMNEDTKLDVIMHKAASFKVNHGQEKEAAKLYEELFKSYGSTEALVGLVTTSATTDIQKAEMYEKKLKPLSGLKSINVESLEKTSGAKPMDSSHLAKLDATQEIKEKAKSKKKRKRKPRYPKGFDPANPGPPPDPERWLPRRERSSYKPKRKDKRAQIRGAQGSVSKDKHEATTTGANGSSNSNLKSGQAGTASSKSSSTSKTGVNSERSRASKGRKKSRS</sequence>
<gene>
    <name evidence="14" type="ORF">ZOSMA_15G00960</name>
</gene>
<dbReference type="Pfam" id="PF17004">
    <property type="entry name" value="SRP_TPR_like"/>
    <property type="match status" value="1"/>
</dbReference>
<evidence type="ECO:0000256" key="1">
    <source>
        <dbReference type="ARBA" id="ARBA00004240"/>
    </source>
</evidence>
<evidence type="ECO:0000256" key="3">
    <source>
        <dbReference type="ARBA" id="ARBA00007676"/>
    </source>
</evidence>
<name>A0A0K9PWY6_ZOSMR</name>
<feature type="domain" description="Signal recognition particle SRP72 subunit RNA-binding" evidence="13">
    <location>
        <begin position="554"/>
        <end position="603"/>
    </location>
</feature>
<evidence type="ECO:0000256" key="7">
    <source>
        <dbReference type="ARBA" id="ARBA00022803"/>
    </source>
</evidence>
<evidence type="ECO:0000256" key="12">
    <source>
        <dbReference type="SAM" id="MobiDB-lite"/>
    </source>
</evidence>
<dbReference type="EMBL" id="LFYR01000620">
    <property type="protein sequence ID" value="KMZ72757.1"/>
    <property type="molecule type" value="Genomic_DNA"/>
</dbReference>
<comment type="subcellular location">
    <subcellularLocation>
        <location evidence="2 11">Cytoplasm</location>
    </subcellularLocation>
    <subcellularLocation>
        <location evidence="1">Endoplasmic reticulum</location>
    </subcellularLocation>
</comment>
<dbReference type="InterPro" id="IPR031545">
    <property type="entry name" value="SRP72_TPR-like"/>
</dbReference>
<comment type="similarity">
    <text evidence="3 11">Belongs to the SRP72 family.</text>
</comment>
<evidence type="ECO:0000256" key="10">
    <source>
        <dbReference type="ARBA" id="ARBA00023274"/>
    </source>
</evidence>
<keyword evidence="7" id="KW-0802">TPR repeat</keyword>
<dbReference type="PANTHER" id="PTHR14094:SF9">
    <property type="entry name" value="SIGNAL RECOGNITION PARTICLE SUBUNIT SRP72"/>
    <property type="match status" value="1"/>
</dbReference>
<dbReference type="AlphaFoldDB" id="A0A0K9PWY6"/>
<evidence type="ECO:0000256" key="4">
    <source>
        <dbReference type="ARBA" id="ARBA00018350"/>
    </source>
</evidence>
<feature type="region of interest" description="Disordered" evidence="12">
    <location>
        <begin position="537"/>
        <end position="675"/>
    </location>
</feature>